<organism evidence="2 3">
    <name type="scientific">Cytospora schulzeri</name>
    <dbReference type="NCBI Taxonomy" id="448051"/>
    <lineage>
        <taxon>Eukaryota</taxon>
        <taxon>Fungi</taxon>
        <taxon>Dikarya</taxon>
        <taxon>Ascomycota</taxon>
        <taxon>Pezizomycotina</taxon>
        <taxon>Sordariomycetes</taxon>
        <taxon>Sordariomycetidae</taxon>
        <taxon>Diaporthales</taxon>
        <taxon>Cytosporaceae</taxon>
        <taxon>Cytospora</taxon>
    </lineage>
</organism>
<evidence type="ECO:0000256" key="1">
    <source>
        <dbReference type="SAM" id="MobiDB-lite"/>
    </source>
</evidence>
<reference evidence="2 3" key="1">
    <citation type="submission" date="2015-09" db="EMBL/GenBank/DDBJ databases">
        <title>Host preference determinants of Valsa canker pathogens revealed by comparative genomics.</title>
        <authorList>
            <person name="Yin Z."/>
            <person name="Huang L."/>
        </authorList>
    </citation>
    <scope>NUCLEOTIDE SEQUENCE [LARGE SCALE GENOMIC DNA]</scope>
    <source>
        <strain evidence="2 3">03-1</strain>
    </source>
</reference>
<keyword evidence="3" id="KW-1185">Reference proteome</keyword>
<gene>
    <name evidence="2" type="ORF">VMCG_00679</name>
</gene>
<protein>
    <submittedName>
        <fullName evidence="2">Uncharacterized protein</fullName>
    </submittedName>
</protein>
<name>A0A423X962_9PEZI</name>
<sequence>MFACRQAIGRCLSRSASGRSVRARLSNLGQLQGFHSQTRRPLPFANREASSLLPKSHRHSSTIQPAEVNVKQDLEKSGHSEQPFIIYRTTYADNEAWARFKEAVDKHWSEHVARCEEFGLPESLEWMFVEDQGALDGASREQLRARFNAWVPEAVKIEDMSVVPVLEVYRLPYFQHFFSQYRYFVQVDEEALRELVDTDWKDYMLFGHVKFVDPWWKPEPEDGIGEYEPVDGYTGEDVGWFKIAPDLLFTADFWERISDESWYIHYQRPPEMLYC</sequence>
<dbReference type="Proteomes" id="UP000283895">
    <property type="component" value="Unassembled WGS sequence"/>
</dbReference>
<accession>A0A423X962</accession>
<dbReference type="EMBL" id="LKEA01000001">
    <property type="protein sequence ID" value="ROW12363.1"/>
    <property type="molecule type" value="Genomic_DNA"/>
</dbReference>
<dbReference type="AlphaFoldDB" id="A0A423X962"/>
<feature type="region of interest" description="Disordered" evidence="1">
    <location>
        <begin position="48"/>
        <end position="75"/>
    </location>
</feature>
<proteinExistence type="predicted"/>
<comment type="caution">
    <text evidence="2">The sequence shown here is derived from an EMBL/GenBank/DDBJ whole genome shotgun (WGS) entry which is preliminary data.</text>
</comment>
<dbReference type="STRING" id="356882.A0A423X962"/>
<evidence type="ECO:0000313" key="2">
    <source>
        <dbReference type="EMBL" id="ROW12363.1"/>
    </source>
</evidence>
<dbReference type="OrthoDB" id="4424523at2759"/>
<evidence type="ECO:0000313" key="3">
    <source>
        <dbReference type="Proteomes" id="UP000283895"/>
    </source>
</evidence>